<dbReference type="RefSeq" id="WP_046369563.1">
    <property type="nucleotide sequence ID" value="NZ_BBWV01000002.1"/>
</dbReference>
<gene>
    <name evidence="2" type="ORF">FPE01S_02_08360</name>
</gene>
<comment type="caution">
    <text evidence="2">The sequence shown here is derived from an EMBL/GenBank/DDBJ whole genome shotgun (WGS) entry which is preliminary data.</text>
</comment>
<protein>
    <recommendedName>
        <fullName evidence="1">DUF4365 domain-containing protein</fullName>
    </recommendedName>
</protein>
<keyword evidence="3" id="KW-1185">Reference proteome</keyword>
<dbReference type="Pfam" id="PF14280">
    <property type="entry name" value="DUF4365"/>
    <property type="match status" value="1"/>
</dbReference>
<name>A0A0E9N300_9BACT</name>
<proteinExistence type="predicted"/>
<dbReference type="Proteomes" id="UP000033121">
    <property type="component" value="Unassembled WGS sequence"/>
</dbReference>
<evidence type="ECO:0000259" key="1">
    <source>
        <dbReference type="Pfam" id="PF14280"/>
    </source>
</evidence>
<accession>A0A0E9N300</accession>
<dbReference type="EMBL" id="BBWV01000002">
    <property type="protein sequence ID" value="GAO43730.1"/>
    <property type="molecule type" value="Genomic_DNA"/>
</dbReference>
<evidence type="ECO:0000313" key="2">
    <source>
        <dbReference type="EMBL" id="GAO43730.1"/>
    </source>
</evidence>
<dbReference type="STRING" id="1220578.FPE01S_02_08360"/>
<dbReference type="InterPro" id="IPR025375">
    <property type="entry name" value="DUF4365"/>
</dbReference>
<reference evidence="2 3" key="1">
    <citation type="submission" date="2015-04" db="EMBL/GenBank/DDBJ databases">
        <title>Whole genome shotgun sequence of Flavihumibacter petaseus NBRC 106054.</title>
        <authorList>
            <person name="Miyazawa S."/>
            <person name="Hosoyama A."/>
            <person name="Hashimoto M."/>
            <person name="Noguchi M."/>
            <person name="Tsuchikane K."/>
            <person name="Ohji S."/>
            <person name="Yamazoe A."/>
            <person name="Ichikawa N."/>
            <person name="Kimura A."/>
            <person name="Fujita N."/>
        </authorList>
    </citation>
    <scope>NUCLEOTIDE SEQUENCE [LARGE SCALE GENOMIC DNA]</scope>
    <source>
        <strain evidence="2 3">NBRC 106054</strain>
    </source>
</reference>
<dbReference type="AlphaFoldDB" id="A0A0E9N300"/>
<feature type="domain" description="DUF4365" evidence="1">
    <location>
        <begin position="8"/>
        <end position="140"/>
    </location>
</feature>
<evidence type="ECO:0000313" key="3">
    <source>
        <dbReference type="Proteomes" id="UP000033121"/>
    </source>
</evidence>
<sequence>MPEFNPTERIGVNAVEAIFLKDFKWIFREQPISDMGIDAHVEIANEGIPTGQLISLQIKTGESHFQSNEDHLIYYGSSRHLEYWVNHSLPVILIAHLPNTNETFWELVTLKNVNFTKKAWKINIPRKQVLSSIFLDELMQIGGGTEEMLRKRKLFIDKPLMDVIKQEGKVSVVFMEWLHKSLNRTQISIIITKKGKESTAREWAVAYAGYETEEIMRLIFPWAEATIDEDFYDEHLDEDSLSGTYNLDWLYKQEFYPYRVQMDEVADFRLQLSLNELGKGFLNYIDFVENGKTF</sequence>
<organism evidence="2 3">
    <name type="scientific">Flavihumibacter petaseus NBRC 106054</name>
    <dbReference type="NCBI Taxonomy" id="1220578"/>
    <lineage>
        <taxon>Bacteria</taxon>
        <taxon>Pseudomonadati</taxon>
        <taxon>Bacteroidota</taxon>
        <taxon>Chitinophagia</taxon>
        <taxon>Chitinophagales</taxon>
        <taxon>Chitinophagaceae</taxon>
        <taxon>Flavihumibacter</taxon>
    </lineage>
</organism>
<dbReference type="OrthoDB" id="4951670at2"/>